<dbReference type="Proteomes" id="UP001303760">
    <property type="component" value="Unassembled WGS sequence"/>
</dbReference>
<keyword evidence="1" id="KW-0812">Transmembrane</keyword>
<organism evidence="3 4">
    <name type="scientific">Achaetomium macrosporum</name>
    <dbReference type="NCBI Taxonomy" id="79813"/>
    <lineage>
        <taxon>Eukaryota</taxon>
        <taxon>Fungi</taxon>
        <taxon>Dikarya</taxon>
        <taxon>Ascomycota</taxon>
        <taxon>Pezizomycotina</taxon>
        <taxon>Sordariomycetes</taxon>
        <taxon>Sordariomycetidae</taxon>
        <taxon>Sordariales</taxon>
        <taxon>Chaetomiaceae</taxon>
        <taxon>Achaetomium</taxon>
    </lineage>
</organism>
<sequence length="338" mass="38679">MPDERALELAARFSAPIRWAHVWRTIEQRQARPYVASVFAAISSVVLCVFSRAWAPFSRALWYLWRLVPSRVRIRAYYALYRAGRFVYGPTDAKVQRLPFNLFIKYCNASSNGPLVNEYGALQLIRRHSDLVVPQPLDLVSDSKRSYMVTSRIPGYPMSEVFSMLTDEQLHNLAMDLNGFLSKLRAIPKEFRPVAASKTAVTGATGGGCHHVRMELIFGNRTPYGPFATEEDFHDFILTRRPPAPDEIQRGGHDIVMTHGDLSRRNIIVHEDGRLAGVVDWEHAGWYPTYWEYTSFLYGLDSLHTPQRLADMAGVVFQGFGDFEHELAVERRLWARIF</sequence>
<dbReference type="GO" id="GO:0016301">
    <property type="term" value="F:kinase activity"/>
    <property type="evidence" value="ECO:0007669"/>
    <property type="project" value="UniProtKB-KW"/>
</dbReference>
<evidence type="ECO:0000313" key="4">
    <source>
        <dbReference type="Proteomes" id="UP001303760"/>
    </source>
</evidence>
<dbReference type="InterPro" id="IPR002575">
    <property type="entry name" value="Aminoglycoside_PTrfase"/>
</dbReference>
<evidence type="ECO:0000256" key="1">
    <source>
        <dbReference type="SAM" id="Phobius"/>
    </source>
</evidence>
<dbReference type="Gene3D" id="3.90.1200.10">
    <property type="match status" value="1"/>
</dbReference>
<dbReference type="InterPro" id="IPR011009">
    <property type="entry name" value="Kinase-like_dom_sf"/>
</dbReference>
<feature type="transmembrane region" description="Helical" evidence="1">
    <location>
        <begin position="34"/>
        <end position="54"/>
    </location>
</feature>
<protein>
    <submittedName>
        <fullName evidence="3">Kinase-like domain-containing protein</fullName>
    </submittedName>
</protein>
<proteinExistence type="predicted"/>
<dbReference type="EMBL" id="MU860066">
    <property type="protein sequence ID" value="KAK4239350.1"/>
    <property type="molecule type" value="Genomic_DNA"/>
</dbReference>
<dbReference type="InterPro" id="IPR051678">
    <property type="entry name" value="AGP_Transferase"/>
</dbReference>
<accession>A0AAN7CCP4</accession>
<keyword evidence="1" id="KW-1133">Transmembrane helix</keyword>
<reference evidence="3" key="1">
    <citation type="journal article" date="2023" name="Mol. Phylogenet. Evol.">
        <title>Genome-scale phylogeny and comparative genomics of the fungal order Sordariales.</title>
        <authorList>
            <person name="Hensen N."/>
            <person name="Bonometti L."/>
            <person name="Westerberg I."/>
            <person name="Brannstrom I.O."/>
            <person name="Guillou S."/>
            <person name="Cros-Aarteil S."/>
            <person name="Calhoun S."/>
            <person name="Haridas S."/>
            <person name="Kuo A."/>
            <person name="Mondo S."/>
            <person name="Pangilinan J."/>
            <person name="Riley R."/>
            <person name="LaButti K."/>
            <person name="Andreopoulos B."/>
            <person name="Lipzen A."/>
            <person name="Chen C."/>
            <person name="Yan M."/>
            <person name="Daum C."/>
            <person name="Ng V."/>
            <person name="Clum A."/>
            <person name="Steindorff A."/>
            <person name="Ohm R.A."/>
            <person name="Martin F."/>
            <person name="Silar P."/>
            <person name="Natvig D.O."/>
            <person name="Lalanne C."/>
            <person name="Gautier V."/>
            <person name="Ament-Velasquez S.L."/>
            <person name="Kruys A."/>
            <person name="Hutchinson M.I."/>
            <person name="Powell A.J."/>
            <person name="Barry K."/>
            <person name="Miller A.N."/>
            <person name="Grigoriev I.V."/>
            <person name="Debuchy R."/>
            <person name="Gladieux P."/>
            <person name="Hiltunen Thoren M."/>
            <person name="Johannesson H."/>
        </authorList>
    </citation>
    <scope>NUCLEOTIDE SEQUENCE</scope>
    <source>
        <strain evidence="3">CBS 532.94</strain>
    </source>
</reference>
<evidence type="ECO:0000313" key="3">
    <source>
        <dbReference type="EMBL" id="KAK4239350.1"/>
    </source>
</evidence>
<dbReference type="AlphaFoldDB" id="A0AAN7CCP4"/>
<keyword evidence="4" id="KW-1185">Reference proteome</keyword>
<gene>
    <name evidence="3" type="ORF">C8A03DRAFT_14284</name>
</gene>
<dbReference type="Pfam" id="PF01636">
    <property type="entry name" value="APH"/>
    <property type="match status" value="1"/>
</dbReference>
<reference evidence="3" key="2">
    <citation type="submission" date="2023-05" db="EMBL/GenBank/DDBJ databases">
        <authorList>
            <consortium name="Lawrence Berkeley National Laboratory"/>
            <person name="Steindorff A."/>
            <person name="Hensen N."/>
            <person name="Bonometti L."/>
            <person name="Westerberg I."/>
            <person name="Brannstrom I.O."/>
            <person name="Guillou S."/>
            <person name="Cros-Aarteil S."/>
            <person name="Calhoun S."/>
            <person name="Haridas S."/>
            <person name="Kuo A."/>
            <person name="Mondo S."/>
            <person name="Pangilinan J."/>
            <person name="Riley R."/>
            <person name="Labutti K."/>
            <person name="Andreopoulos B."/>
            <person name="Lipzen A."/>
            <person name="Chen C."/>
            <person name="Yanf M."/>
            <person name="Daum C."/>
            <person name="Ng V."/>
            <person name="Clum A."/>
            <person name="Ohm R."/>
            <person name="Martin F."/>
            <person name="Silar P."/>
            <person name="Natvig D."/>
            <person name="Lalanne C."/>
            <person name="Gautier V."/>
            <person name="Ament-Velasquez S.L."/>
            <person name="Kruys A."/>
            <person name="Hutchinson M.I."/>
            <person name="Powell A.J."/>
            <person name="Barry K."/>
            <person name="Miller A.N."/>
            <person name="Grigoriev I.V."/>
            <person name="Debuchy R."/>
            <person name="Gladieux P."/>
            <person name="Thoren M.H."/>
            <person name="Johannesson H."/>
        </authorList>
    </citation>
    <scope>NUCLEOTIDE SEQUENCE</scope>
    <source>
        <strain evidence="3">CBS 532.94</strain>
    </source>
</reference>
<dbReference type="SUPFAM" id="SSF56112">
    <property type="entry name" value="Protein kinase-like (PK-like)"/>
    <property type="match status" value="1"/>
</dbReference>
<comment type="caution">
    <text evidence="3">The sequence shown here is derived from an EMBL/GenBank/DDBJ whole genome shotgun (WGS) entry which is preliminary data.</text>
</comment>
<keyword evidence="3" id="KW-0418">Kinase</keyword>
<dbReference type="PANTHER" id="PTHR21310:SF58">
    <property type="entry name" value="AMINOGLYCOSIDE PHOSPHOTRANSFERASE DOMAIN-CONTAINING PROTEIN"/>
    <property type="match status" value="1"/>
</dbReference>
<dbReference type="CDD" id="cd05120">
    <property type="entry name" value="APH_ChoK_like"/>
    <property type="match status" value="1"/>
</dbReference>
<name>A0AAN7CCP4_9PEZI</name>
<keyword evidence="3" id="KW-0808">Transferase</keyword>
<feature type="domain" description="Aminoglycoside phosphotransferase" evidence="2">
    <location>
        <begin position="115"/>
        <end position="301"/>
    </location>
</feature>
<keyword evidence="1" id="KW-0472">Membrane</keyword>
<evidence type="ECO:0000259" key="2">
    <source>
        <dbReference type="Pfam" id="PF01636"/>
    </source>
</evidence>
<dbReference type="PANTHER" id="PTHR21310">
    <property type="entry name" value="AMINOGLYCOSIDE PHOSPHOTRANSFERASE-RELATED-RELATED"/>
    <property type="match status" value="1"/>
</dbReference>